<proteinExistence type="predicted"/>
<evidence type="ECO:0000313" key="1">
    <source>
        <dbReference type="EMBL" id="EPS92616.1"/>
    </source>
</evidence>
<dbReference type="Proteomes" id="UP000015241">
    <property type="component" value="Unassembled WGS sequence"/>
</dbReference>
<keyword evidence="2" id="KW-1185">Reference proteome</keyword>
<evidence type="ECO:0000313" key="2">
    <source>
        <dbReference type="Proteomes" id="UP000015241"/>
    </source>
</evidence>
<dbReference type="AlphaFoldDB" id="S8DGB6"/>
<dbReference type="HOGENOM" id="CLU_209442_0_0_1"/>
<dbReference type="EMBL" id="KE504434">
    <property type="protein sequence ID" value="EPS92616.1"/>
    <property type="molecule type" value="Genomic_DNA"/>
</dbReference>
<reference evidence="1 2" key="1">
    <citation type="journal article" date="2012" name="Science">
        <title>The Paleozoic origin of enzymatic lignin decomposition reconstructed from 31 fungal genomes.</title>
        <authorList>
            <person name="Floudas D."/>
            <person name="Binder M."/>
            <person name="Riley R."/>
            <person name="Barry K."/>
            <person name="Blanchette R.A."/>
            <person name="Henrissat B."/>
            <person name="Martinez A.T."/>
            <person name="Otillar R."/>
            <person name="Spatafora J.W."/>
            <person name="Yadav J.S."/>
            <person name="Aerts A."/>
            <person name="Benoit I."/>
            <person name="Boyd A."/>
            <person name="Carlson A."/>
            <person name="Copeland A."/>
            <person name="Coutinho P.M."/>
            <person name="de Vries R.P."/>
            <person name="Ferreira P."/>
            <person name="Findley K."/>
            <person name="Foster B."/>
            <person name="Gaskell J."/>
            <person name="Glotzer D."/>
            <person name="Gorecki P."/>
            <person name="Heitman J."/>
            <person name="Hesse C."/>
            <person name="Hori C."/>
            <person name="Igarashi K."/>
            <person name="Jurgens J.A."/>
            <person name="Kallen N."/>
            <person name="Kersten P."/>
            <person name="Kohler A."/>
            <person name="Kuees U."/>
            <person name="Kumar T.K.A."/>
            <person name="Kuo A."/>
            <person name="LaButti K."/>
            <person name="Larrondo L.F."/>
            <person name="Lindquist E."/>
            <person name="Ling A."/>
            <person name="Lombard V."/>
            <person name="Lucas S."/>
            <person name="Lundell T."/>
            <person name="Martin R."/>
            <person name="McLaughlin D.J."/>
            <person name="Morgenstern I."/>
            <person name="Morin E."/>
            <person name="Murat C."/>
            <person name="Nagy L.G."/>
            <person name="Nolan M."/>
            <person name="Ohm R.A."/>
            <person name="Patyshakuliyeva A."/>
            <person name="Rokas A."/>
            <person name="Ruiz-Duenas F.J."/>
            <person name="Sabat G."/>
            <person name="Salamov A."/>
            <person name="Samejima M."/>
            <person name="Schmutz J."/>
            <person name="Slot J.C."/>
            <person name="St John F."/>
            <person name="Stenlid J."/>
            <person name="Sun H."/>
            <person name="Sun S."/>
            <person name="Syed K."/>
            <person name="Tsang A."/>
            <person name="Wiebenga A."/>
            <person name="Young D."/>
            <person name="Pisabarro A."/>
            <person name="Eastwood D.C."/>
            <person name="Martin F."/>
            <person name="Cullen D."/>
            <person name="Grigoriev I.V."/>
            <person name="Hibbett D.S."/>
        </authorList>
    </citation>
    <scope>NUCLEOTIDE SEQUENCE</scope>
    <source>
        <strain evidence="2">FP-58527</strain>
    </source>
</reference>
<accession>S8DGB6</accession>
<gene>
    <name evidence="1" type="ORF">FOMPIDRAFT_1100474</name>
</gene>
<organism evidence="1 2">
    <name type="scientific">Fomitopsis schrenkii</name>
    <name type="common">Brown rot fungus</name>
    <dbReference type="NCBI Taxonomy" id="2126942"/>
    <lineage>
        <taxon>Eukaryota</taxon>
        <taxon>Fungi</taxon>
        <taxon>Dikarya</taxon>
        <taxon>Basidiomycota</taxon>
        <taxon>Agaricomycotina</taxon>
        <taxon>Agaricomycetes</taxon>
        <taxon>Polyporales</taxon>
        <taxon>Fomitopsis</taxon>
    </lineage>
</organism>
<feature type="non-terminal residue" evidence="1">
    <location>
        <position position="1"/>
    </location>
</feature>
<dbReference type="InParanoid" id="S8DGB6"/>
<protein>
    <recommendedName>
        <fullName evidence="3">MULE transposase domain-containing protein</fullName>
    </recommendedName>
</protein>
<evidence type="ECO:0008006" key="3">
    <source>
        <dbReference type="Google" id="ProtNLM"/>
    </source>
</evidence>
<dbReference type="OrthoDB" id="2798924at2759"/>
<sequence>QVLGVTCDNASANDVMIDELENMLAEFPGRRARSRCFCHIINLAAKALLRQFE</sequence>
<name>S8DGB6_FOMSC</name>
<feature type="non-terminal residue" evidence="1">
    <location>
        <position position="53"/>
    </location>
</feature>